<accession>A0AAW1IUU3</accession>
<organism evidence="1 2">
    <name type="scientific">Popillia japonica</name>
    <name type="common">Japanese beetle</name>
    <dbReference type="NCBI Taxonomy" id="7064"/>
    <lineage>
        <taxon>Eukaryota</taxon>
        <taxon>Metazoa</taxon>
        <taxon>Ecdysozoa</taxon>
        <taxon>Arthropoda</taxon>
        <taxon>Hexapoda</taxon>
        <taxon>Insecta</taxon>
        <taxon>Pterygota</taxon>
        <taxon>Neoptera</taxon>
        <taxon>Endopterygota</taxon>
        <taxon>Coleoptera</taxon>
        <taxon>Polyphaga</taxon>
        <taxon>Scarabaeiformia</taxon>
        <taxon>Scarabaeidae</taxon>
        <taxon>Rutelinae</taxon>
        <taxon>Popillia</taxon>
    </lineage>
</organism>
<proteinExistence type="predicted"/>
<dbReference type="EMBL" id="JASPKY010000536">
    <property type="protein sequence ID" value="KAK9693626.1"/>
    <property type="molecule type" value="Genomic_DNA"/>
</dbReference>
<name>A0AAW1IUU3_POPJA</name>
<dbReference type="Proteomes" id="UP001458880">
    <property type="component" value="Unassembled WGS sequence"/>
</dbReference>
<sequence>MPVSSTLLSSEEFDFSVTHTFKERRYLLRAGGMPVSSTLQDRLRNTIRDLHETIRESENDKCNFAIISNGRRIGYVTLSVIYTRQYVKVRMINVILP</sequence>
<evidence type="ECO:0000313" key="2">
    <source>
        <dbReference type="Proteomes" id="UP001458880"/>
    </source>
</evidence>
<comment type="caution">
    <text evidence="1">The sequence shown here is derived from an EMBL/GenBank/DDBJ whole genome shotgun (WGS) entry which is preliminary data.</text>
</comment>
<keyword evidence="2" id="KW-1185">Reference proteome</keyword>
<evidence type="ECO:0000313" key="1">
    <source>
        <dbReference type="EMBL" id="KAK9693626.1"/>
    </source>
</evidence>
<gene>
    <name evidence="1" type="ORF">QE152_g34077</name>
</gene>
<reference evidence="1 2" key="1">
    <citation type="journal article" date="2024" name="BMC Genomics">
        <title>De novo assembly and annotation of Popillia japonica's genome with initial clues to its potential as an invasive pest.</title>
        <authorList>
            <person name="Cucini C."/>
            <person name="Boschi S."/>
            <person name="Funari R."/>
            <person name="Cardaioli E."/>
            <person name="Iannotti N."/>
            <person name="Marturano G."/>
            <person name="Paoli F."/>
            <person name="Bruttini M."/>
            <person name="Carapelli A."/>
            <person name="Frati F."/>
            <person name="Nardi F."/>
        </authorList>
    </citation>
    <scope>NUCLEOTIDE SEQUENCE [LARGE SCALE GENOMIC DNA]</scope>
    <source>
        <strain evidence="1">DMR45628</strain>
    </source>
</reference>
<protein>
    <submittedName>
        <fullName evidence="1">Uncharacterized protein</fullName>
    </submittedName>
</protein>
<dbReference type="AlphaFoldDB" id="A0AAW1IUU3"/>